<dbReference type="SMART" id="SM00225">
    <property type="entry name" value="BTB"/>
    <property type="match status" value="1"/>
</dbReference>
<sequence length="535" mass="60639">MDHQYSGDNEETYQSSEQSGNNSEGGFSQQSTGESVSGQYSPESEASEDAPSEFPERISLRHLLTLVTNNNPNVLRAFLGGESPQSNEELIQYLKRNGSISSKKVEHAFQVLSRDLFVPENQKNQAFDNYPLRVEELGFNISAPEMYAIALEHLKIEEGDRILDIGCGSGHLTCLLAFMAGSSGFVRGVELSREVAQHCRKNIELARFSRPEFAQNAAEIEVIVSNVFFLDEEIHNNAYNRIYCGATCPLSYLNDIVKFLQPGGTMVCPIGDKLYVIKRKDSQVETVQYSKEAVADVRFGNLVIPSKYDILRERYRKRMSLRLYLQQPLSSFESDLGSVRIEGVDSVENLFLSTHCSDISLIVVDDTNVSNDVIEIPAHKFVLCARSGHFRALFQSQMKDSENTSVHIPSEFPWSIFRECLRYIYTDKANIDSSNCIQALECSRFYDISEGFSFLCEEQLRKRALADPNDVASVLAIAHRYACKNLKIYLASHILRNFNTIKNTDSWKEIEPELVDYVLEEAYETYTYLTNLFDL</sequence>
<dbReference type="Gene3D" id="1.25.40.420">
    <property type="match status" value="1"/>
</dbReference>
<dbReference type="SUPFAM" id="SSF53335">
    <property type="entry name" value="S-adenosyl-L-methionine-dependent methyltransferases"/>
    <property type="match status" value="1"/>
</dbReference>
<reference evidence="4 5" key="1">
    <citation type="submission" date="2022-07" db="EMBL/GenBank/DDBJ databases">
        <title>Genome-wide signatures of adaptation to extreme environments.</title>
        <authorList>
            <person name="Cho C.H."/>
            <person name="Yoon H.S."/>
        </authorList>
    </citation>
    <scope>NUCLEOTIDE SEQUENCE [LARGE SCALE GENOMIC DNA]</scope>
    <source>
        <strain evidence="4 5">108.79 E11</strain>
    </source>
</reference>
<dbReference type="SUPFAM" id="SSF54695">
    <property type="entry name" value="POZ domain"/>
    <property type="match status" value="1"/>
</dbReference>
<dbReference type="PROSITE" id="PS50097">
    <property type="entry name" value="BTB"/>
    <property type="match status" value="1"/>
</dbReference>
<feature type="domain" description="BTB" evidence="3">
    <location>
        <begin position="357"/>
        <end position="433"/>
    </location>
</feature>
<accession>A0AAV9I9X0</accession>
<dbReference type="Proteomes" id="UP001300502">
    <property type="component" value="Unassembled WGS sequence"/>
</dbReference>
<dbReference type="InterPro" id="IPR011333">
    <property type="entry name" value="SKP1/BTB/POZ_sf"/>
</dbReference>
<dbReference type="CDD" id="cd02440">
    <property type="entry name" value="AdoMet_MTases"/>
    <property type="match status" value="1"/>
</dbReference>
<comment type="similarity">
    <text evidence="1">Belongs to the methyltransferase superfamily. L-isoaspartyl/D-aspartyl protein methyltransferase family.</text>
</comment>
<dbReference type="InterPro" id="IPR029063">
    <property type="entry name" value="SAM-dependent_MTases_sf"/>
</dbReference>
<evidence type="ECO:0000259" key="3">
    <source>
        <dbReference type="PROSITE" id="PS50097"/>
    </source>
</evidence>
<dbReference type="CDD" id="cd14733">
    <property type="entry name" value="BACK"/>
    <property type="match status" value="1"/>
</dbReference>
<proteinExistence type="inferred from homology"/>
<organism evidence="4 5">
    <name type="scientific">Galdieria yellowstonensis</name>
    <dbReference type="NCBI Taxonomy" id="3028027"/>
    <lineage>
        <taxon>Eukaryota</taxon>
        <taxon>Rhodophyta</taxon>
        <taxon>Bangiophyceae</taxon>
        <taxon>Galdieriales</taxon>
        <taxon>Galdieriaceae</taxon>
        <taxon>Galdieria</taxon>
    </lineage>
</organism>
<name>A0AAV9I9X0_9RHOD</name>
<evidence type="ECO:0000313" key="5">
    <source>
        <dbReference type="Proteomes" id="UP001300502"/>
    </source>
</evidence>
<protein>
    <recommendedName>
        <fullName evidence="3">BTB domain-containing protein</fullName>
    </recommendedName>
</protein>
<evidence type="ECO:0000256" key="1">
    <source>
        <dbReference type="ARBA" id="ARBA00005369"/>
    </source>
</evidence>
<dbReference type="Pfam" id="PF00651">
    <property type="entry name" value="BTB"/>
    <property type="match status" value="1"/>
</dbReference>
<dbReference type="PANTHER" id="PTHR11579:SF9">
    <property type="entry name" value="PROTEIN-L-ISOASPARTATE O-METHYLTRANSFERASE"/>
    <property type="match status" value="1"/>
</dbReference>
<dbReference type="InterPro" id="IPR000682">
    <property type="entry name" value="PCMT"/>
</dbReference>
<comment type="caution">
    <text evidence="4">The sequence shown here is derived from an EMBL/GenBank/DDBJ whole genome shotgun (WGS) entry which is preliminary data.</text>
</comment>
<evidence type="ECO:0000313" key="4">
    <source>
        <dbReference type="EMBL" id="KAK4524187.1"/>
    </source>
</evidence>
<dbReference type="Gene3D" id="3.40.50.150">
    <property type="entry name" value="Vaccinia Virus protein VP39"/>
    <property type="match status" value="1"/>
</dbReference>
<gene>
    <name evidence="4" type="ORF">GAYE_SCF02G2086</name>
</gene>
<dbReference type="PANTHER" id="PTHR11579">
    <property type="entry name" value="PROTEIN-L-ISOASPARTATE O-METHYLTRANSFERASE"/>
    <property type="match status" value="1"/>
</dbReference>
<dbReference type="GO" id="GO:0004719">
    <property type="term" value="F:protein-L-isoaspartate (D-aspartate) O-methyltransferase activity"/>
    <property type="evidence" value="ECO:0007669"/>
    <property type="project" value="InterPro"/>
</dbReference>
<dbReference type="Gene3D" id="3.30.710.10">
    <property type="entry name" value="Potassium Channel Kv1.1, Chain A"/>
    <property type="match status" value="1"/>
</dbReference>
<dbReference type="Pfam" id="PF01135">
    <property type="entry name" value="PCMT"/>
    <property type="match status" value="1"/>
</dbReference>
<dbReference type="CDD" id="cd18186">
    <property type="entry name" value="BTB_POZ_ZBTB_KLHL-like"/>
    <property type="match status" value="1"/>
</dbReference>
<feature type="compositionally biased region" description="Low complexity" evidence="2">
    <location>
        <begin position="14"/>
        <end position="31"/>
    </location>
</feature>
<dbReference type="InterPro" id="IPR000210">
    <property type="entry name" value="BTB/POZ_dom"/>
</dbReference>
<feature type="region of interest" description="Disordered" evidence="2">
    <location>
        <begin position="1"/>
        <end position="53"/>
    </location>
</feature>
<keyword evidence="5" id="KW-1185">Reference proteome</keyword>
<dbReference type="AlphaFoldDB" id="A0AAV9I9X0"/>
<dbReference type="GO" id="GO:0005737">
    <property type="term" value="C:cytoplasm"/>
    <property type="evidence" value="ECO:0007669"/>
    <property type="project" value="TreeGrafter"/>
</dbReference>
<evidence type="ECO:0000256" key="2">
    <source>
        <dbReference type="SAM" id="MobiDB-lite"/>
    </source>
</evidence>
<dbReference type="EMBL" id="JANCYU010000022">
    <property type="protein sequence ID" value="KAK4524187.1"/>
    <property type="molecule type" value="Genomic_DNA"/>
</dbReference>